<evidence type="ECO:0000313" key="4">
    <source>
        <dbReference type="Proteomes" id="UP000060787"/>
    </source>
</evidence>
<protein>
    <recommendedName>
        <fullName evidence="2">X-Tfes XVIPCD domain-containing protein</fullName>
    </recommendedName>
</protein>
<keyword evidence="4" id="KW-1185">Reference proteome</keyword>
<name>A0A0S2F572_LYSAN</name>
<sequence>MPLDEVSARQLINRSLVDANTPLQLPKAHGNTIAEYFNATKQQPTLVGLPALYDQIRKETSGTTMHVSTSPSTGVGGFEHRKNLYQIELPVERMYAWEIDPSRKNRIVAAPRTISDLDETRSARDPATGIASSKPVLLTDTPTIDAARIIAISSPSGDGEVAFLTGIPKEWINRSRSLEHSGPWQAMPQAVAHAAIGPTAQAAPLQPAHTSSPPPAAAGAPERQANDAHPYANPAHGFNTLYNQALSGIERLPVNANLSPSARGENAALLVDAARLASPPLERIDSVALGKNGGLFAIQGAQNDPASRHVLLDKPAALPAAQSPNPPPAQRSAPEPSGPQQSVDALRQMFESVQEPSPAAVPGPRRH</sequence>
<dbReference type="AlphaFoldDB" id="A0A0S2F572"/>
<dbReference type="Proteomes" id="UP000060787">
    <property type="component" value="Chromosome"/>
</dbReference>
<proteinExistence type="predicted"/>
<dbReference type="EMBL" id="CP011129">
    <property type="protein sequence ID" value="ALN78682.1"/>
    <property type="molecule type" value="Genomic_DNA"/>
</dbReference>
<organism evidence="3 4">
    <name type="scientific">Lysobacter antibioticus</name>
    <dbReference type="NCBI Taxonomy" id="84531"/>
    <lineage>
        <taxon>Bacteria</taxon>
        <taxon>Pseudomonadati</taxon>
        <taxon>Pseudomonadota</taxon>
        <taxon>Gammaproteobacteria</taxon>
        <taxon>Lysobacterales</taxon>
        <taxon>Lysobacteraceae</taxon>
        <taxon>Lysobacter</taxon>
    </lineage>
</organism>
<reference evidence="3 4" key="1">
    <citation type="journal article" date="2015" name="BMC Genomics">
        <title>Comparative genomics and metabolic profiling of the genus Lysobacter.</title>
        <authorList>
            <person name="de Bruijn I."/>
            <person name="Cheng X."/>
            <person name="de Jager V."/>
            <person name="Exposito R.G."/>
            <person name="Watrous J."/>
            <person name="Patel N."/>
            <person name="Postma J."/>
            <person name="Dorrestein P.C."/>
            <person name="Kobayashi D."/>
            <person name="Raaijmakers J.M."/>
        </authorList>
    </citation>
    <scope>NUCLEOTIDE SEQUENCE [LARGE SCALE GENOMIC DNA]</scope>
    <source>
        <strain evidence="3 4">76</strain>
    </source>
</reference>
<dbReference type="InterPro" id="IPR046519">
    <property type="entry name" value="X-Tfes_XVIPCD"/>
</dbReference>
<feature type="domain" description="X-Tfes XVIPCD" evidence="2">
    <location>
        <begin position="233"/>
        <end position="329"/>
    </location>
</feature>
<feature type="compositionally biased region" description="Low complexity" evidence="1">
    <location>
        <begin position="207"/>
        <end position="221"/>
    </location>
</feature>
<dbReference type="Pfam" id="PF20410">
    <property type="entry name" value="X-Tfes_XVIPCD"/>
    <property type="match status" value="1"/>
</dbReference>
<feature type="region of interest" description="Disordered" evidence="1">
    <location>
        <begin position="202"/>
        <end position="236"/>
    </location>
</feature>
<dbReference type="KEGG" id="lab:LA76x_0521"/>
<gene>
    <name evidence="3" type="ORF">LA76x_0521</name>
</gene>
<evidence type="ECO:0000256" key="1">
    <source>
        <dbReference type="SAM" id="MobiDB-lite"/>
    </source>
</evidence>
<dbReference type="PATRIC" id="fig|84531.8.peg.545"/>
<accession>A0A0S2F572</accession>
<feature type="region of interest" description="Disordered" evidence="1">
    <location>
        <begin position="317"/>
        <end position="367"/>
    </location>
</feature>
<evidence type="ECO:0000259" key="2">
    <source>
        <dbReference type="Pfam" id="PF20410"/>
    </source>
</evidence>
<evidence type="ECO:0000313" key="3">
    <source>
        <dbReference type="EMBL" id="ALN78682.1"/>
    </source>
</evidence>